<dbReference type="GO" id="GO:0003677">
    <property type="term" value="F:DNA binding"/>
    <property type="evidence" value="ECO:0007669"/>
    <property type="project" value="InterPro"/>
</dbReference>
<dbReference type="PANTHER" id="PTHR33055:SF13">
    <property type="entry name" value="TRANSPOSASE"/>
    <property type="match status" value="1"/>
</dbReference>
<gene>
    <name evidence="3" type="ORF">HELGO_WM13038</name>
</gene>
<reference evidence="3" key="1">
    <citation type="submission" date="2020-01" db="EMBL/GenBank/DDBJ databases">
        <authorList>
            <person name="Meier V. D."/>
            <person name="Meier V D."/>
        </authorList>
    </citation>
    <scope>NUCLEOTIDE SEQUENCE</scope>
    <source>
        <strain evidence="3">HLG_WM_MAG_06</strain>
    </source>
</reference>
<dbReference type="GO" id="GO:0004803">
    <property type="term" value="F:transposase activity"/>
    <property type="evidence" value="ECO:0007669"/>
    <property type="project" value="InterPro"/>
</dbReference>
<evidence type="ECO:0000313" key="3">
    <source>
        <dbReference type="EMBL" id="CAA6801802.1"/>
    </source>
</evidence>
<dbReference type="NCBIfam" id="NF033542">
    <property type="entry name" value="transpos_IS110"/>
    <property type="match status" value="1"/>
</dbReference>
<feature type="domain" description="Transposase IS110-like N-terminal" evidence="1">
    <location>
        <begin position="5"/>
        <end position="156"/>
    </location>
</feature>
<dbReference type="PANTHER" id="PTHR33055">
    <property type="entry name" value="TRANSPOSASE FOR INSERTION SEQUENCE ELEMENT IS1111A"/>
    <property type="match status" value="1"/>
</dbReference>
<dbReference type="AlphaFoldDB" id="A0A6S6SET2"/>
<protein>
    <submittedName>
        <fullName evidence="3">Transposase</fullName>
    </submittedName>
</protein>
<name>A0A6S6SET2_9BACT</name>
<dbReference type="GO" id="GO:0006313">
    <property type="term" value="P:DNA transposition"/>
    <property type="evidence" value="ECO:0007669"/>
    <property type="project" value="InterPro"/>
</dbReference>
<evidence type="ECO:0000259" key="2">
    <source>
        <dbReference type="Pfam" id="PF02371"/>
    </source>
</evidence>
<dbReference type="InterPro" id="IPR003346">
    <property type="entry name" value="Transposase_20"/>
</dbReference>
<organism evidence="3">
    <name type="scientific">uncultured Sulfurovum sp</name>
    <dbReference type="NCBI Taxonomy" id="269237"/>
    <lineage>
        <taxon>Bacteria</taxon>
        <taxon>Pseudomonadati</taxon>
        <taxon>Campylobacterota</taxon>
        <taxon>Epsilonproteobacteria</taxon>
        <taxon>Campylobacterales</taxon>
        <taxon>Sulfurovaceae</taxon>
        <taxon>Sulfurovum</taxon>
        <taxon>environmental samples</taxon>
    </lineage>
</organism>
<feature type="domain" description="Transposase IS116/IS110/IS902 C-terminal" evidence="2">
    <location>
        <begin position="201"/>
        <end position="284"/>
    </location>
</feature>
<accession>A0A6S6SET2</accession>
<dbReference type="InterPro" id="IPR047650">
    <property type="entry name" value="Transpos_IS110"/>
</dbReference>
<dbReference type="EMBL" id="CACVAP010000035">
    <property type="protein sequence ID" value="CAA6801802.1"/>
    <property type="molecule type" value="Genomic_DNA"/>
</dbReference>
<dbReference type="Pfam" id="PF02371">
    <property type="entry name" value="Transposase_20"/>
    <property type="match status" value="1"/>
</dbReference>
<sequence length="334" mass="38296">MNDYIGIDISKSSLQVYIPKGNIDLEIDNTKQGLKKLTAKLKKLYGNTTSSLVWIYEPTGSYWTTIKKYCHDNNISCFIVKPSQSAAFAKTTKNRNKTDIVDARMLYRMHTIANKENISIPTHDVAQIQLQNHIRYYKSLVRERVVKTNQLEASLAREDEVFIVRKLRSKIKALKKEEKEIVEKMLGLIALVPKYKKQLESITSFKGVGNLSGIVLLEFFMRYKDASAKEITALAGLDPIEISSGSSIHKKSRISKQGSKLIRNTLFMGTLISIQYNAEMRNFFDRLKTNGKHTTSAQIAVMRKIVTITYSLYKTNTLYDETRYEKWNNLQKPS</sequence>
<evidence type="ECO:0000259" key="1">
    <source>
        <dbReference type="Pfam" id="PF01548"/>
    </source>
</evidence>
<dbReference type="InterPro" id="IPR002525">
    <property type="entry name" value="Transp_IS110-like_N"/>
</dbReference>
<proteinExistence type="predicted"/>
<dbReference type="Pfam" id="PF01548">
    <property type="entry name" value="DEDD_Tnp_IS110"/>
    <property type="match status" value="1"/>
</dbReference>